<evidence type="ECO:0000256" key="2">
    <source>
        <dbReference type="SAM" id="Phobius"/>
    </source>
</evidence>
<dbReference type="OrthoDB" id="3719237at2"/>
<sequence>MLHLWRKWIAYLIWWAVLMGGFATLLHFTAQGGETYAPMERFHAEYHASRVDDQVQMEVTETIAVVLSHERGISRNLVTTYGEEEIEYSEIRVTDPDGRPVEFERFTNYRNSDIELAIGGDERRSGLETYVISYTMSPVMVGNQRYQELYFNTNGTEWSNGFKSFRAKLTVDDDLARHLNGEQACYRGRAGSTDTCALTREGNTWAVTLREGVDAWENVTIAVGFEPGTVADPVPPFAARSHGWLGIAGLVGIGAVALAIALLLRGLVGRTRTGRHGVVTQFTPPKDLYPVNGADFLGRPERGAPAHLTWLVTAGYGRLVDSEADTDGTVVGGVALHARDRRRLGNEIGLVWTTKNGRADEKLGMPHRLRRVTRLLFGEEDKLIALGRHRYFSDLRKAQDERDSQLENLALRRRLGIGPWLLGLGYTAILGYGMLQLWLGLGDLGCWFIGGGVLGIVLLLVAVHLLPTHAGLTKHGKEVMVHLEGLERFIKASESGRISMLQDPVGAPRSPDGELRIYEDLLPWAIVFGEEKAWGQVLGQMYDRFPDAPTATLPAFAVGTGGTTIFDDYNELQRQRRRERSGFWSGRPDIGQGGFATTVKEIGGAISEASAARGDSSTSSRSSGRGWGGGSSSGFGGGSRGGGFSGGGTGGGGGGRR</sequence>
<keyword evidence="6" id="KW-1185">Reference proteome</keyword>
<organism evidence="5 6">
    <name type="scientific">Tessaracoccus rhinocerotis</name>
    <dbReference type="NCBI Taxonomy" id="1689449"/>
    <lineage>
        <taxon>Bacteria</taxon>
        <taxon>Bacillati</taxon>
        <taxon>Actinomycetota</taxon>
        <taxon>Actinomycetes</taxon>
        <taxon>Propionibacteriales</taxon>
        <taxon>Propionibacteriaceae</taxon>
        <taxon>Tessaracoccus</taxon>
    </lineage>
</organism>
<name>A0A553K0R7_9ACTN</name>
<evidence type="ECO:0000313" key="6">
    <source>
        <dbReference type="Proteomes" id="UP000317638"/>
    </source>
</evidence>
<feature type="transmembrane region" description="Helical" evidence="2">
    <location>
        <begin position="447"/>
        <end position="467"/>
    </location>
</feature>
<evidence type="ECO:0000256" key="1">
    <source>
        <dbReference type="SAM" id="MobiDB-lite"/>
    </source>
</evidence>
<dbReference type="Pfam" id="PF20990">
    <property type="entry name" value="DUF2207_C"/>
    <property type="match status" value="1"/>
</dbReference>
<evidence type="ECO:0000259" key="4">
    <source>
        <dbReference type="Pfam" id="PF20990"/>
    </source>
</evidence>
<feature type="transmembrane region" description="Helical" evidence="2">
    <location>
        <begin position="243"/>
        <end position="264"/>
    </location>
</feature>
<feature type="compositionally biased region" description="Low complexity" evidence="1">
    <location>
        <begin position="613"/>
        <end position="624"/>
    </location>
</feature>
<feature type="region of interest" description="Disordered" evidence="1">
    <location>
        <begin position="608"/>
        <end position="657"/>
    </location>
</feature>
<keyword evidence="2" id="KW-1133">Transmembrane helix</keyword>
<evidence type="ECO:0000259" key="3">
    <source>
        <dbReference type="Pfam" id="PF09972"/>
    </source>
</evidence>
<feature type="domain" description="Predicted membrane protein YciQ-like C-terminal" evidence="4">
    <location>
        <begin position="413"/>
        <end position="536"/>
    </location>
</feature>
<dbReference type="Pfam" id="PF09972">
    <property type="entry name" value="DUF2207"/>
    <property type="match status" value="1"/>
</dbReference>
<dbReference type="RefSeq" id="WP_143938270.1">
    <property type="nucleotide sequence ID" value="NZ_VKKG01000003.1"/>
</dbReference>
<dbReference type="EMBL" id="VKKG01000003">
    <property type="protein sequence ID" value="TRY18294.1"/>
    <property type="molecule type" value="Genomic_DNA"/>
</dbReference>
<dbReference type="InterPro" id="IPR048389">
    <property type="entry name" value="YciQ-like_C"/>
</dbReference>
<feature type="transmembrane region" description="Helical" evidence="2">
    <location>
        <begin position="12"/>
        <end position="30"/>
    </location>
</feature>
<comment type="caution">
    <text evidence="5">The sequence shown here is derived from an EMBL/GenBank/DDBJ whole genome shotgun (WGS) entry which is preliminary data.</text>
</comment>
<dbReference type="AlphaFoldDB" id="A0A553K0R7"/>
<dbReference type="InterPro" id="IPR018702">
    <property type="entry name" value="DUF2207"/>
</dbReference>
<feature type="transmembrane region" description="Helical" evidence="2">
    <location>
        <begin position="420"/>
        <end position="441"/>
    </location>
</feature>
<keyword evidence="2" id="KW-0472">Membrane</keyword>
<protein>
    <submittedName>
        <fullName evidence="5">DUF2207 domain-containing protein</fullName>
    </submittedName>
</protein>
<feature type="compositionally biased region" description="Gly residues" evidence="1">
    <location>
        <begin position="625"/>
        <end position="657"/>
    </location>
</feature>
<keyword evidence="2" id="KW-0812">Transmembrane</keyword>
<accession>A0A553K0R7</accession>
<reference evidence="5 6" key="1">
    <citation type="submission" date="2019-07" db="EMBL/GenBank/DDBJ databases">
        <authorList>
            <person name="Zhou L.-Y."/>
        </authorList>
    </citation>
    <scope>NUCLEOTIDE SEQUENCE [LARGE SCALE GENOMIC DNA]</scope>
    <source>
        <strain evidence="5 6">YIM 101269</strain>
    </source>
</reference>
<dbReference type="Proteomes" id="UP000317638">
    <property type="component" value="Unassembled WGS sequence"/>
</dbReference>
<gene>
    <name evidence="5" type="ORF">FOJ82_09695</name>
</gene>
<evidence type="ECO:0000313" key="5">
    <source>
        <dbReference type="EMBL" id="TRY18294.1"/>
    </source>
</evidence>
<feature type="domain" description="DUF2207" evidence="3">
    <location>
        <begin position="56"/>
        <end position="172"/>
    </location>
</feature>
<proteinExistence type="predicted"/>